<accession>A0A448NSQ8</accession>
<dbReference type="InterPro" id="IPR007383">
    <property type="entry name" value="DUF445"/>
</dbReference>
<dbReference type="PANTHER" id="PTHR38442:SF1">
    <property type="entry name" value="INNER MEMBRANE PROTEIN"/>
    <property type="match status" value="1"/>
</dbReference>
<dbReference type="AlphaFoldDB" id="A0A448NSQ8"/>
<keyword evidence="1" id="KW-1133">Transmembrane helix</keyword>
<keyword evidence="1" id="KW-0472">Membrane</keyword>
<dbReference type="STRING" id="266748.HY04_05175"/>
<keyword evidence="1" id="KW-0812">Transmembrane</keyword>
<dbReference type="Proteomes" id="UP000270036">
    <property type="component" value="Chromosome"/>
</dbReference>
<evidence type="ECO:0000256" key="1">
    <source>
        <dbReference type="SAM" id="Phobius"/>
    </source>
</evidence>
<reference evidence="2 3" key="1">
    <citation type="submission" date="2018-12" db="EMBL/GenBank/DDBJ databases">
        <authorList>
            <consortium name="Pathogen Informatics"/>
        </authorList>
    </citation>
    <scope>NUCLEOTIDE SEQUENCE [LARGE SCALE GENOMIC DNA]</scope>
    <source>
        <strain evidence="2 3">NCTC13489</strain>
    </source>
</reference>
<evidence type="ECO:0000313" key="3">
    <source>
        <dbReference type="Proteomes" id="UP000270036"/>
    </source>
</evidence>
<protein>
    <submittedName>
        <fullName evidence="2">Predicted membrane protein</fullName>
    </submittedName>
</protein>
<feature type="transmembrane region" description="Helical" evidence="1">
    <location>
        <begin position="25"/>
        <end position="44"/>
    </location>
</feature>
<gene>
    <name evidence="2" type="ORF">NCTC13489_02051</name>
</gene>
<proteinExistence type="predicted"/>
<dbReference type="PANTHER" id="PTHR38442">
    <property type="entry name" value="INNER MEMBRANE PROTEIN-RELATED"/>
    <property type="match status" value="1"/>
</dbReference>
<sequence length="424" mass="49065">MRVKFSTFEIMNDTEKKIQLRKYKMFATGLFVLMAVVFIVTTILAKNNPAHWIGYIRAFSEAAMVGALADWFAVTALFNYPLGIKIPHTNLIENSKERIGDNLGNFVVENFLSPQNIRPYIQKIKVSNFVGDWLSKERNQETLTKEVSNIVLDILNKLDDTAVVTFIGKKAKEMSDDLKINQIIGNGLEYILDKKDHQRFITNLSKQIKEYVLNNQEMVKSRVKSESFFLVPKFVDDGIADKITKGLSKYFEEVELNEEHSLRNEITQKLYSFSSEIKTDEKWVEEFREIKNDFLKEEKIHQYSTDIWKSIKKSLLEELEHETSSLKKYLQRNLSELSQNLKTDEVLQNKIDHWIQVTAYKYILKNTHQFGGLISSTVGTWEGKELSEKLELEVGKDLQFIRVNGTIVGGLVGLIIYTISNFFI</sequence>
<evidence type="ECO:0000313" key="2">
    <source>
        <dbReference type="EMBL" id="VEI00307.1"/>
    </source>
</evidence>
<feature type="transmembrane region" description="Helical" evidence="1">
    <location>
        <begin position="403"/>
        <end position="423"/>
    </location>
</feature>
<dbReference type="EMBL" id="LR134441">
    <property type="protein sequence ID" value="VEI00307.1"/>
    <property type="molecule type" value="Genomic_DNA"/>
</dbReference>
<dbReference type="KEGG" id="cant:NCTC13489_02051"/>
<organism evidence="2 3">
    <name type="scientific">Kaistella antarctica</name>
    <dbReference type="NCBI Taxonomy" id="266748"/>
    <lineage>
        <taxon>Bacteria</taxon>
        <taxon>Pseudomonadati</taxon>
        <taxon>Bacteroidota</taxon>
        <taxon>Flavobacteriia</taxon>
        <taxon>Flavobacteriales</taxon>
        <taxon>Weeksellaceae</taxon>
        <taxon>Chryseobacterium group</taxon>
        <taxon>Kaistella</taxon>
    </lineage>
</organism>
<dbReference type="GO" id="GO:0005886">
    <property type="term" value="C:plasma membrane"/>
    <property type="evidence" value="ECO:0007669"/>
    <property type="project" value="TreeGrafter"/>
</dbReference>
<dbReference type="Pfam" id="PF04286">
    <property type="entry name" value="DUF445"/>
    <property type="match status" value="1"/>
</dbReference>
<name>A0A448NSQ8_9FLAO</name>